<organism evidence="3 4">
    <name type="scientific">Acidiphilium acidophilum</name>
    <name type="common">Thiobacillus acidophilus</name>
    <dbReference type="NCBI Taxonomy" id="76588"/>
    <lineage>
        <taxon>Bacteria</taxon>
        <taxon>Pseudomonadati</taxon>
        <taxon>Pseudomonadota</taxon>
        <taxon>Alphaproteobacteria</taxon>
        <taxon>Acetobacterales</taxon>
        <taxon>Acidocellaceae</taxon>
        <taxon>Acidiphilium</taxon>
    </lineage>
</organism>
<dbReference type="GO" id="GO:0008643">
    <property type="term" value="P:carbohydrate transport"/>
    <property type="evidence" value="ECO:0007669"/>
    <property type="project" value="InterPro"/>
</dbReference>
<dbReference type="SUPFAM" id="SSF103473">
    <property type="entry name" value="MFS general substrate transporter"/>
    <property type="match status" value="1"/>
</dbReference>
<keyword evidence="2" id="KW-1133">Transmembrane helix</keyword>
<dbReference type="GO" id="GO:0005886">
    <property type="term" value="C:plasma membrane"/>
    <property type="evidence" value="ECO:0007669"/>
    <property type="project" value="TreeGrafter"/>
</dbReference>
<sequence>MPRHQLSLRTKLIYAAPALPLAMLGLPLLVILPDFWAGPMHMNLVTVGFVLTAVRIFDVIVDPAIGRFSDLSQSRFGRRKPFMAVAMPVAAVGAIGLFFPPHGAGAVWLFVFYALVTWGWTALSLPYWAWGAELSDDYTERQRITSLREGGTIIGILISAIAPVALGITSHVGQAHLLSLLTIGLATPFVLLALLRVRDPLPIRRAAPAGLRATLRLLAANAPFRRLILAWAVNGLANGLPAALILIVFDQILHAPKASGPLLLVYFAAGVLSVPLWLKASARIGKHLTWAAAMAMSGIAFAFVPAILHVPHVLILFGIISVFTGSGLGADFTIPPAIQADVVDVDEAASGEQRAGIYFAAATMAQKAGNALAPGFAFPVLGLVGFSTRGGNDLAQDATLMVLYCGIPATLKLVAAAIMWRFPIDRAAQQELRATIAAQA</sequence>
<comment type="caution">
    <text evidence="3">The sequence shown here is derived from an EMBL/GenBank/DDBJ whole genome shotgun (WGS) entry which is preliminary data.</text>
</comment>
<dbReference type="InterPro" id="IPR039672">
    <property type="entry name" value="MFS_2"/>
</dbReference>
<dbReference type="PANTHER" id="PTHR11328:SF28">
    <property type="entry name" value="MAJOR FACILITATOR SUPERFAMILY DOMAIN-CONTAINING PROTEIN 12"/>
    <property type="match status" value="1"/>
</dbReference>
<dbReference type="PANTHER" id="PTHR11328">
    <property type="entry name" value="MAJOR FACILITATOR SUPERFAMILY DOMAIN-CONTAINING PROTEIN"/>
    <property type="match status" value="1"/>
</dbReference>
<dbReference type="Gene3D" id="1.20.1250.20">
    <property type="entry name" value="MFS general substrate transporter like domains"/>
    <property type="match status" value="2"/>
</dbReference>
<feature type="transmembrane region" description="Helical" evidence="2">
    <location>
        <begin position="227"/>
        <end position="249"/>
    </location>
</feature>
<evidence type="ECO:0000313" key="3">
    <source>
        <dbReference type="EMBL" id="MDX5931675.1"/>
    </source>
</evidence>
<dbReference type="RefSeq" id="WP_319614572.1">
    <property type="nucleotide sequence ID" value="NZ_JAWXYB010000018.1"/>
</dbReference>
<protein>
    <submittedName>
        <fullName evidence="3">MFS transporter</fullName>
    </submittedName>
</protein>
<dbReference type="GO" id="GO:0015293">
    <property type="term" value="F:symporter activity"/>
    <property type="evidence" value="ECO:0007669"/>
    <property type="project" value="InterPro"/>
</dbReference>
<feature type="transmembrane region" description="Helical" evidence="2">
    <location>
        <begin position="44"/>
        <end position="61"/>
    </location>
</feature>
<dbReference type="EMBL" id="JAWXYB010000018">
    <property type="protein sequence ID" value="MDX5931675.1"/>
    <property type="molecule type" value="Genomic_DNA"/>
</dbReference>
<evidence type="ECO:0000256" key="2">
    <source>
        <dbReference type="SAM" id="Phobius"/>
    </source>
</evidence>
<evidence type="ECO:0000256" key="1">
    <source>
        <dbReference type="ARBA" id="ARBA00009617"/>
    </source>
</evidence>
<gene>
    <name evidence="3" type="ORF">SIL87_12960</name>
</gene>
<name>A0AAW9DRP6_ACIAO</name>
<feature type="transmembrane region" description="Helical" evidence="2">
    <location>
        <begin position="106"/>
        <end position="130"/>
    </location>
</feature>
<reference evidence="3 4" key="1">
    <citation type="submission" date="2023-11" db="EMBL/GenBank/DDBJ databases">
        <title>MicrobeMod: A computational toolkit for identifying prokaryotic methylation and restriction-modification with nanopore sequencing.</title>
        <authorList>
            <person name="Crits-Christoph A."/>
            <person name="Kang S.C."/>
            <person name="Lee H."/>
            <person name="Ostrov N."/>
        </authorList>
    </citation>
    <scope>NUCLEOTIDE SEQUENCE [LARGE SCALE GENOMIC DNA]</scope>
    <source>
        <strain evidence="3 4">DSMZ 700</strain>
    </source>
</reference>
<feature type="transmembrane region" description="Helical" evidence="2">
    <location>
        <begin position="175"/>
        <end position="195"/>
    </location>
</feature>
<dbReference type="AlphaFoldDB" id="A0AAW9DRP6"/>
<feature type="transmembrane region" description="Helical" evidence="2">
    <location>
        <begin position="398"/>
        <end position="420"/>
    </location>
</feature>
<proteinExistence type="inferred from homology"/>
<keyword evidence="2" id="KW-0812">Transmembrane</keyword>
<feature type="transmembrane region" description="Helical" evidence="2">
    <location>
        <begin position="82"/>
        <end position="100"/>
    </location>
</feature>
<feature type="transmembrane region" description="Helical" evidence="2">
    <location>
        <begin position="368"/>
        <end position="386"/>
    </location>
</feature>
<keyword evidence="4" id="KW-1185">Reference proteome</keyword>
<feature type="transmembrane region" description="Helical" evidence="2">
    <location>
        <begin position="261"/>
        <end position="278"/>
    </location>
</feature>
<accession>A0AAW9DRP6</accession>
<feature type="transmembrane region" description="Helical" evidence="2">
    <location>
        <begin position="151"/>
        <end position="169"/>
    </location>
</feature>
<comment type="similarity">
    <text evidence="1">Belongs to the sodium:galactoside symporter (TC 2.A.2) family.</text>
</comment>
<dbReference type="Pfam" id="PF13347">
    <property type="entry name" value="MFS_2"/>
    <property type="match status" value="1"/>
</dbReference>
<evidence type="ECO:0000313" key="4">
    <source>
        <dbReference type="Proteomes" id="UP001279553"/>
    </source>
</evidence>
<dbReference type="Proteomes" id="UP001279553">
    <property type="component" value="Unassembled WGS sequence"/>
</dbReference>
<feature type="transmembrane region" description="Helical" evidence="2">
    <location>
        <begin position="12"/>
        <end position="32"/>
    </location>
</feature>
<keyword evidence="2" id="KW-0472">Membrane</keyword>
<dbReference type="InterPro" id="IPR036259">
    <property type="entry name" value="MFS_trans_sf"/>
</dbReference>